<reference evidence="3 4" key="1">
    <citation type="submission" date="2021-12" db="EMBL/GenBank/DDBJ databases">
        <title>Discovery of the Pendulisporaceae a myxobacterial family with distinct sporulation behavior and unique specialized metabolism.</title>
        <authorList>
            <person name="Garcia R."/>
            <person name="Popoff A."/>
            <person name="Bader C.D."/>
            <person name="Loehr J."/>
            <person name="Walesch S."/>
            <person name="Walt C."/>
            <person name="Boldt J."/>
            <person name="Bunk B."/>
            <person name="Haeckl F.J.F.P.J."/>
            <person name="Gunesch A.P."/>
            <person name="Birkelbach J."/>
            <person name="Nuebel U."/>
            <person name="Pietschmann T."/>
            <person name="Bach T."/>
            <person name="Mueller R."/>
        </authorList>
    </citation>
    <scope>NUCLEOTIDE SEQUENCE [LARGE SCALE GENOMIC DNA]</scope>
    <source>
        <strain evidence="3 4">MSr11954</strain>
    </source>
</reference>
<evidence type="ECO:0000313" key="4">
    <source>
        <dbReference type="Proteomes" id="UP001370348"/>
    </source>
</evidence>
<evidence type="ECO:0000313" key="3">
    <source>
        <dbReference type="EMBL" id="WXB18283.1"/>
    </source>
</evidence>
<evidence type="ECO:0000259" key="1">
    <source>
        <dbReference type="Pfam" id="PF13439"/>
    </source>
</evidence>
<keyword evidence="3" id="KW-0808">Transferase</keyword>
<sequence>MLTVLNVAYPFAPVTPDAVGGAEQIASAVEKAAARAGYRSLVLACEGSKTEGQLFEVPRVHGALIPERQAEIQARYRAAIDRIVAEERVDVVHMHGVDFHTYLPREPAPVLATLHLPPEWYPPEVFAGRRPHTYLNCVSRSQRRRCPPCSTLLDDVPNGVDLLRFHPDGDEQDARSPRSLHAPPLPSDGYALMLGRICPEKGTHVALDAAHRAGASLLVAGDVFPFPEHVRYFEDEIRPRLDGQRQFIGPVAMDGKRELLAGASCLLVPSMVPETSSLVTMEALACGTPVIAFPNGALPEIIAHGQTGFLVRNLPEMVDAMGRAPSLQPADCRRAAERFALATTCSRYLALYRRLARDGAPVRSRHGTRAPRTSRQRHSVRTTVLAEMAELHALKAEWEDLWARAPDATVFQRPEWLLPWCKHLLQGEPRVLAIRQGGRLVGLAPFFVWNEGGARVLSLMGAGISDYADVLAASGERDTVARALAAWLDDAQGWDRCAWSEVPSGSLLLEIARAPNAPERRLRIDEQDVCPGIRLQAKSLRDTLSSRKWASVRNARNRAAREGGLDIIDATPGTFDTWFQRLAELHGERWREHGGGMLRDPRIRAFHREAGPELLRRGALVLSGVHIGGALSGVLYTFHDRTASRCYATGFDPARAHLGPGTLAFAHALERAIEGGHTLFDFLRGNEPYKYGWGAEDIARIHRIG</sequence>
<dbReference type="Gene3D" id="3.40.630.30">
    <property type="match status" value="1"/>
</dbReference>
<dbReference type="InterPro" id="IPR038740">
    <property type="entry name" value="BioF2-like_GNAT_dom"/>
</dbReference>
<dbReference type="RefSeq" id="WP_394827926.1">
    <property type="nucleotide sequence ID" value="NZ_CP089984.1"/>
</dbReference>
<organism evidence="3 4">
    <name type="scientific">Pendulispora albinea</name>
    <dbReference type="NCBI Taxonomy" id="2741071"/>
    <lineage>
        <taxon>Bacteria</taxon>
        <taxon>Pseudomonadati</taxon>
        <taxon>Myxococcota</taxon>
        <taxon>Myxococcia</taxon>
        <taxon>Myxococcales</taxon>
        <taxon>Sorangiineae</taxon>
        <taxon>Pendulisporaceae</taxon>
        <taxon>Pendulispora</taxon>
    </lineage>
</organism>
<dbReference type="InterPro" id="IPR028098">
    <property type="entry name" value="Glyco_trans_4-like_N"/>
</dbReference>
<dbReference type="Pfam" id="PF13692">
    <property type="entry name" value="Glyco_trans_1_4"/>
    <property type="match status" value="1"/>
</dbReference>
<dbReference type="Gene3D" id="3.40.50.2000">
    <property type="entry name" value="Glycogen Phosphorylase B"/>
    <property type="match status" value="2"/>
</dbReference>
<accession>A0ABZ2M707</accession>
<dbReference type="EMBL" id="CP089984">
    <property type="protein sequence ID" value="WXB18283.1"/>
    <property type="molecule type" value="Genomic_DNA"/>
</dbReference>
<dbReference type="PANTHER" id="PTHR45947:SF3">
    <property type="entry name" value="SULFOQUINOVOSYL TRANSFERASE SQD2"/>
    <property type="match status" value="1"/>
</dbReference>
<dbReference type="PANTHER" id="PTHR45947">
    <property type="entry name" value="SULFOQUINOVOSYL TRANSFERASE SQD2"/>
    <property type="match status" value="1"/>
</dbReference>
<evidence type="ECO:0000259" key="2">
    <source>
        <dbReference type="Pfam" id="PF13480"/>
    </source>
</evidence>
<protein>
    <submittedName>
        <fullName evidence="3">GNAT family N-acetyltransferase</fullName>
        <ecNumber evidence="3">2.3.1.-</ecNumber>
    </submittedName>
</protein>
<dbReference type="Proteomes" id="UP001370348">
    <property type="component" value="Chromosome"/>
</dbReference>
<feature type="domain" description="BioF2-like acetyltransferase" evidence="2">
    <location>
        <begin position="550"/>
        <end position="690"/>
    </location>
</feature>
<dbReference type="Pfam" id="PF13480">
    <property type="entry name" value="Acetyltransf_6"/>
    <property type="match status" value="1"/>
</dbReference>
<gene>
    <name evidence="3" type="ORF">LZC94_13595</name>
</gene>
<feature type="domain" description="Glycosyltransferase subfamily 4-like N-terminal" evidence="1">
    <location>
        <begin position="19"/>
        <end position="132"/>
    </location>
</feature>
<dbReference type="EC" id="2.3.1.-" evidence="3"/>
<dbReference type="SUPFAM" id="SSF55729">
    <property type="entry name" value="Acyl-CoA N-acyltransferases (Nat)"/>
    <property type="match status" value="1"/>
</dbReference>
<dbReference type="SUPFAM" id="SSF53756">
    <property type="entry name" value="UDP-Glycosyltransferase/glycogen phosphorylase"/>
    <property type="match status" value="1"/>
</dbReference>
<keyword evidence="4" id="KW-1185">Reference proteome</keyword>
<name>A0ABZ2M707_9BACT</name>
<dbReference type="InterPro" id="IPR016181">
    <property type="entry name" value="Acyl_CoA_acyltransferase"/>
</dbReference>
<dbReference type="InterPro" id="IPR050194">
    <property type="entry name" value="Glycosyltransferase_grp1"/>
</dbReference>
<dbReference type="GO" id="GO:0016746">
    <property type="term" value="F:acyltransferase activity"/>
    <property type="evidence" value="ECO:0007669"/>
    <property type="project" value="UniProtKB-KW"/>
</dbReference>
<keyword evidence="3" id="KW-0012">Acyltransferase</keyword>
<dbReference type="Pfam" id="PF13439">
    <property type="entry name" value="Glyco_transf_4"/>
    <property type="match status" value="1"/>
</dbReference>
<proteinExistence type="predicted"/>